<organism evidence="3 4">
    <name type="scientific">Roseateles asaccharophilus</name>
    <dbReference type="NCBI Taxonomy" id="582607"/>
    <lineage>
        <taxon>Bacteria</taxon>
        <taxon>Pseudomonadati</taxon>
        <taxon>Pseudomonadota</taxon>
        <taxon>Betaproteobacteria</taxon>
        <taxon>Burkholderiales</taxon>
        <taxon>Sphaerotilaceae</taxon>
        <taxon>Roseateles</taxon>
    </lineage>
</organism>
<accession>A0A4R6N8L5</accession>
<feature type="transmembrane region" description="Helical" evidence="1">
    <location>
        <begin position="171"/>
        <end position="191"/>
    </location>
</feature>
<dbReference type="InterPro" id="IPR039447">
    <property type="entry name" value="UreH-like_TM_dom"/>
</dbReference>
<dbReference type="AlphaFoldDB" id="A0A4R6N8L5"/>
<evidence type="ECO:0000256" key="1">
    <source>
        <dbReference type="SAM" id="Phobius"/>
    </source>
</evidence>
<proteinExistence type="predicted"/>
<gene>
    <name evidence="3" type="ORF">DFR39_102225</name>
</gene>
<evidence type="ECO:0000313" key="3">
    <source>
        <dbReference type="EMBL" id="TDP11842.1"/>
    </source>
</evidence>
<dbReference type="Pfam" id="PF13386">
    <property type="entry name" value="DsbD_2"/>
    <property type="match status" value="1"/>
</dbReference>
<feature type="transmembrane region" description="Helical" evidence="1">
    <location>
        <begin position="144"/>
        <end position="164"/>
    </location>
</feature>
<dbReference type="OrthoDB" id="9155091at2"/>
<keyword evidence="4" id="KW-1185">Reference proteome</keyword>
<keyword evidence="1" id="KW-0812">Transmembrane</keyword>
<feature type="transmembrane region" description="Helical" evidence="1">
    <location>
        <begin position="42"/>
        <end position="65"/>
    </location>
</feature>
<protein>
    <recommendedName>
        <fullName evidence="2">Urease accessory protein UreH-like transmembrane domain-containing protein</fullName>
    </recommendedName>
</protein>
<sequence>MDAALVSSALLMGLAGAPHCTAMCGAACAGLSRGGAGPAWSFHLARVLSYAVGGALAAASVGWAAQLGQASALLRPLWVMLHMAALGLGLYLLWRGRQPAWIENLGSRGERVARVSVAGLGPGQAVMAPASPASARARAGLAGLAWLAWPCGLLQSALVVAALASGPLQGAAVMTAFAAASGLGLVLGPVLLTRLFGQGGSAWAVRLAGLSLAAASIWALGHGVWAQVADWCR</sequence>
<evidence type="ECO:0000313" key="4">
    <source>
        <dbReference type="Proteomes" id="UP000295357"/>
    </source>
</evidence>
<comment type="caution">
    <text evidence="3">The sequence shown here is derived from an EMBL/GenBank/DDBJ whole genome shotgun (WGS) entry which is preliminary data.</text>
</comment>
<dbReference type="EMBL" id="SNXE01000002">
    <property type="protein sequence ID" value="TDP11842.1"/>
    <property type="molecule type" value="Genomic_DNA"/>
</dbReference>
<keyword evidence="1" id="KW-1133">Transmembrane helix</keyword>
<name>A0A4R6N8L5_9BURK</name>
<dbReference type="RefSeq" id="WP_133602612.1">
    <property type="nucleotide sequence ID" value="NZ_JAUFPJ010000002.1"/>
</dbReference>
<evidence type="ECO:0000259" key="2">
    <source>
        <dbReference type="Pfam" id="PF13386"/>
    </source>
</evidence>
<reference evidence="3 4" key="1">
    <citation type="submission" date="2019-03" db="EMBL/GenBank/DDBJ databases">
        <title>Genomic Encyclopedia of Type Strains, Phase IV (KMG-IV): sequencing the most valuable type-strain genomes for metagenomic binning, comparative biology and taxonomic classification.</title>
        <authorList>
            <person name="Goeker M."/>
        </authorList>
    </citation>
    <scope>NUCLEOTIDE SEQUENCE [LARGE SCALE GENOMIC DNA]</scope>
    <source>
        <strain evidence="3 4">DSM 25082</strain>
    </source>
</reference>
<keyword evidence="1" id="KW-0472">Membrane</keyword>
<dbReference type="Proteomes" id="UP000295357">
    <property type="component" value="Unassembled WGS sequence"/>
</dbReference>
<feature type="transmembrane region" description="Helical" evidence="1">
    <location>
        <begin position="77"/>
        <end position="94"/>
    </location>
</feature>
<feature type="transmembrane region" description="Helical" evidence="1">
    <location>
        <begin position="203"/>
        <end position="225"/>
    </location>
</feature>
<feature type="domain" description="Urease accessory protein UreH-like transmembrane" evidence="2">
    <location>
        <begin position="9"/>
        <end position="218"/>
    </location>
</feature>